<keyword evidence="2" id="KW-0732">Signal</keyword>
<evidence type="ECO:0000313" key="4">
    <source>
        <dbReference type="Proteomes" id="UP000587415"/>
    </source>
</evidence>
<protein>
    <recommendedName>
        <fullName evidence="5">RcnB family protein</fullName>
    </recommendedName>
</protein>
<gene>
    <name evidence="3" type="ORF">GGQ87_002573</name>
</gene>
<organism evidence="3 4">
    <name type="scientific">Brevundimonas alba</name>
    <dbReference type="NCBI Taxonomy" id="74314"/>
    <lineage>
        <taxon>Bacteria</taxon>
        <taxon>Pseudomonadati</taxon>
        <taxon>Pseudomonadota</taxon>
        <taxon>Alphaproteobacteria</taxon>
        <taxon>Caulobacterales</taxon>
        <taxon>Caulobacteraceae</taxon>
        <taxon>Brevundimonas</taxon>
    </lineage>
</organism>
<evidence type="ECO:0000313" key="3">
    <source>
        <dbReference type="EMBL" id="NJC42278.1"/>
    </source>
</evidence>
<keyword evidence="4" id="KW-1185">Reference proteome</keyword>
<accession>A0A7X6BNK9</accession>
<dbReference type="Proteomes" id="UP000587415">
    <property type="component" value="Unassembled WGS sequence"/>
</dbReference>
<evidence type="ECO:0008006" key="5">
    <source>
        <dbReference type="Google" id="ProtNLM"/>
    </source>
</evidence>
<feature type="region of interest" description="Disordered" evidence="1">
    <location>
        <begin position="24"/>
        <end position="85"/>
    </location>
</feature>
<proteinExistence type="predicted"/>
<feature type="signal peptide" evidence="2">
    <location>
        <begin position="1"/>
        <end position="23"/>
    </location>
</feature>
<feature type="chain" id="PRO_5031097360" description="RcnB family protein" evidence="2">
    <location>
        <begin position="24"/>
        <end position="329"/>
    </location>
</feature>
<sequence length="329" mass="36508">MNKIIPAAAALIVALSAPQIALAQDHGRGHGGDHAKDDHGGGRQAARNEDRGPDRSGGGGNGRGRGHDDNGARGRGGEARAVIAPVARVEARVAERRNDDRRRDDHRREDRGPVRIEREVVRTVDRRDDRSPITVFRIEPDRGLVTGCPPGLAKKGNGCLPPGQARQIARARYDYLWARRNTDEQYRYDDGYLYRVDRGGSVMGWLPVLGGALAPGAVWPTQYSYQPVPQYYTSYYGLNDPYDYRYANGALYGVDPRTQAITQVVALLTGQPINVGQQMPAGYDVYNVPYAYRDQYVDTADSWYRYNDGYVYQVDPTTQLVQAAIQLLT</sequence>
<dbReference type="RefSeq" id="WP_168048369.1">
    <property type="nucleotide sequence ID" value="NZ_JAATJM010000002.1"/>
</dbReference>
<name>A0A7X6BNK9_9CAUL</name>
<feature type="compositionally biased region" description="Basic and acidic residues" evidence="1">
    <location>
        <begin position="25"/>
        <end position="54"/>
    </location>
</feature>
<dbReference type="EMBL" id="JAATJM010000002">
    <property type="protein sequence ID" value="NJC42278.1"/>
    <property type="molecule type" value="Genomic_DNA"/>
</dbReference>
<evidence type="ECO:0000256" key="1">
    <source>
        <dbReference type="SAM" id="MobiDB-lite"/>
    </source>
</evidence>
<dbReference type="AlphaFoldDB" id="A0A7X6BNK9"/>
<feature type="compositionally biased region" description="Basic and acidic residues" evidence="1">
    <location>
        <begin position="65"/>
        <end position="78"/>
    </location>
</feature>
<reference evidence="3 4" key="1">
    <citation type="submission" date="2020-03" db="EMBL/GenBank/DDBJ databases">
        <title>Genomic Encyclopedia of Type Strains, Phase IV (KMG-IV): sequencing the most valuable type-strain genomes for metagenomic binning, comparative biology and taxonomic classification.</title>
        <authorList>
            <person name="Goeker M."/>
        </authorList>
    </citation>
    <scope>NUCLEOTIDE SEQUENCE [LARGE SCALE GENOMIC DNA]</scope>
    <source>
        <strain evidence="3 4">DSM 4736</strain>
    </source>
</reference>
<comment type="caution">
    <text evidence="3">The sequence shown here is derived from an EMBL/GenBank/DDBJ whole genome shotgun (WGS) entry which is preliminary data.</text>
</comment>
<evidence type="ECO:0000256" key="2">
    <source>
        <dbReference type="SAM" id="SignalP"/>
    </source>
</evidence>